<reference evidence="2" key="2">
    <citation type="submission" date="2015-06" db="UniProtKB">
        <authorList>
            <consortium name="EnsemblMetazoa"/>
        </authorList>
    </citation>
    <scope>IDENTIFICATION</scope>
</reference>
<dbReference type="AlphaFoldDB" id="T1GRF3"/>
<name>T1GRF3_MEGSC</name>
<evidence type="ECO:0000313" key="3">
    <source>
        <dbReference type="Proteomes" id="UP000015102"/>
    </source>
</evidence>
<dbReference type="Proteomes" id="UP000015102">
    <property type="component" value="Unassembled WGS sequence"/>
</dbReference>
<evidence type="ECO:0000256" key="1">
    <source>
        <dbReference type="SAM" id="MobiDB-lite"/>
    </source>
</evidence>
<organism evidence="2 3">
    <name type="scientific">Megaselia scalaris</name>
    <name type="common">Humpbacked fly</name>
    <name type="synonym">Phora scalaris</name>
    <dbReference type="NCBI Taxonomy" id="36166"/>
    <lineage>
        <taxon>Eukaryota</taxon>
        <taxon>Metazoa</taxon>
        <taxon>Ecdysozoa</taxon>
        <taxon>Arthropoda</taxon>
        <taxon>Hexapoda</taxon>
        <taxon>Insecta</taxon>
        <taxon>Pterygota</taxon>
        <taxon>Neoptera</taxon>
        <taxon>Endopterygota</taxon>
        <taxon>Diptera</taxon>
        <taxon>Brachycera</taxon>
        <taxon>Muscomorpha</taxon>
        <taxon>Platypezoidea</taxon>
        <taxon>Phoridae</taxon>
        <taxon>Megaseliini</taxon>
        <taxon>Megaselia</taxon>
    </lineage>
</organism>
<reference evidence="3" key="1">
    <citation type="submission" date="2013-02" db="EMBL/GenBank/DDBJ databases">
        <authorList>
            <person name="Hughes D."/>
        </authorList>
    </citation>
    <scope>NUCLEOTIDE SEQUENCE</scope>
    <source>
        <strain>Durham</strain>
        <strain evidence="3">NC isolate 2 -- Noor lab</strain>
    </source>
</reference>
<feature type="region of interest" description="Disordered" evidence="1">
    <location>
        <begin position="22"/>
        <end position="41"/>
    </location>
</feature>
<dbReference type="EMBL" id="CAQQ02092894">
    <property type="status" value="NOT_ANNOTATED_CDS"/>
    <property type="molecule type" value="Genomic_DNA"/>
</dbReference>
<keyword evidence="3" id="KW-1185">Reference proteome</keyword>
<dbReference type="HOGENOM" id="CLU_2500480_0_0_1"/>
<feature type="compositionally biased region" description="Polar residues" evidence="1">
    <location>
        <begin position="25"/>
        <end position="41"/>
    </location>
</feature>
<dbReference type="EMBL" id="CAQQ02092895">
    <property type="status" value="NOT_ANNOTATED_CDS"/>
    <property type="molecule type" value="Genomic_DNA"/>
</dbReference>
<dbReference type="EnsemblMetazoa" id="MESCA006235-RA">
    <property type="protein sequence ID" value="MESCA006235-PA"/>
    <property type="gene ID" value="MESCA006235"/>
</dbReference>
<accession>T1GRF3</accession>
<protein>
    <submittedName>
        <fullName evidence="2">Uncharacterized protein</fullName>
    </submittedName>
</protein>
<sequence>MTSLSLAVKMQSSKRILRSHEIPIPQSSTSNSATVTGSSNTGTNILSSLYPNIHNSSGSGIGSGGNPSYFWLRYQQLDRHEYFHRG</sequence>
<proteinExistence type="predicted"/>
<evidence type="ECO:0000313" key="2">
    <source>
        <dbReference type="EnsemblMetazoa" id="MESCA006235-PA"/>
    </source>
</evidence>